<evidence type="ECO:0008006" key="4">
    <source>
        <dbReference type="Google" id="ProtNLM"/>
    </source>
</evidence>
<feature type="domain" description="Terminase large subunit-like endonuclease" evidence="2">
    <location>
        <begin position="262"/>
        <end position="332"/>
    </location>
</feature>
<dbReference type="GO" id="GO:0004519">
    <property type="term" value="F:endonuclease activity"/>
    <property type="evidence" value="ECO:0007669"/>
    <property type="project" value="InterPro"/>
</dbReference>
<dbReference type="Gene3D" id="3.40.50.300">
    <property type="entry name" value="P-loop containing nucleotide triphosphate hydrolases"/>
    <property type="match status" value="1"/>
</dbReference>
<dbReference type="EMBL" id="LAZR01062979">
    <property type="protein sequence ID" value="KKK60420.1"/>
    <property type="molecule type" value="Genomic_DNA"/>
</dbReference>
<feature type="non-terminal residue" evidence="3">
    <location>
        <position position="336"/>
    </location>
</feature>
<evidence type="ECO:0000259" key="1">
    <source>
        <dbReference type="Pfam" id="PF03354"/>
    </source>
</evidence>
<evidence type="ECO:0000259" key="2">
    <source>
        <dbReference type="Pfam" id="PF20441"/>
    </source>
</evidence>
<gene>
    <name evidence="3" type="ORF">LCGC14_3024540</name>
</gene>
<dbReference type="InterPro" id="IPR005021">
    <property type="entry name" value="Terminase_largesu-like"/>
</dbReference>
<feature type="domain" description="Terminase large subunit-like ATPase" evidence="1">
    <location>
        <begin position="81"/>
        <end position="254"/>
    </location>
</feature>
<dbReference type="AlphaFoldDB" id="A0A0F8XHG3"/>
<name>A0A0F8XHG3_9ZZZZ</name>
<dbReference type="InterPro" id="IPR046461">
    <property type="entry name" value="TerL_ATPase"/>
</dbReference>
<sequence>MTYSSRAQRYAKQVIAGKIPAARWTKLACQRQLDDLKRWKGKAAPYRFDRAAADGICGFIECLPHIKGEWAKRGELIELEDWQCFLLTTIFGWKRADGLRRYRTAYIEVARKNAKSTLAAAIALYMLCADGEVGAEVYSAATTRDQAKIVFQTARLMAEREPTLRQAYGLEVNAHNLHVLATGSKFEALSAEGNSLDGLNIHGAVIDELHAHRTRKVYDVLETATGSRSQPLLLSITTSGSDQAGVCYEQRTYVTKLVERVITDETYFGIIYTIDDGDDWTNPEVWRKANPNLGVSVKADDLERLCVKAQATPAAVNSVLTKRFDVWCNADIGLFD</sequence>
<dbReference type="PANTHER" id="PTHR41287:SF1">
    <property type="entry name" value="PROTEIN YMFN"/>
    <property type="match status" value="1"/>
</dbReference>
<protein>
    <recommendedName>
        <fullName evidence="4">Terminase large subunit</fullName>
    </recommendedName>
</protein>
<comment type="caution">
    <text evidence="3">The sequence shown here is derived from an EMBL/GenBank/DDBJ whole genome shotgun (WGS) entry which is preliminary data.</text>
</comment>
<accession>A0A0F8XHG3</accession>
<proteinExistence type="predicted"/>
<dbReference type="InterPro" id="IPR027417">
    <property type="entry name" value="P-loop_NTPase"/>
</dbReference>
<organism evidence="3">
    <name type="scientific">marine sediment metagenome</name>
    <dbReference type="NCBI Taxonomy" id="412755"/>
    <lineage>
        <taxon>unclassified sequences</taxon>
        <taxon>metagenomes</taxon>
        <taxon>ecological metagenomes</taxon>
    </lineage>
</organism>
<dbReference type="PANTHER" id="PTHR41287">
    <property type="match status" value="1"/>
</dbReference>
<dbReference type="Pfam" id="PF20441">
    <property type="entry name" value="TerL_nuclease"/>
    <property type="match status" value="1"/>
</dbReference>
<evidence type="ECO:0000313" key="3">
    <source>
        <dbReference type="EMBL" id="KKK60420.1"/>
    </source>
</evidence>
<dbReference type="Pfam" id="PF03354">
    <property type="entry name" value="TerL_ATPase"/>
    <property type="match status" value="1"/>
</dbReference>
<reference evidence="3" key="1">
    <citation type="journal article" date="2015" name="Nature">
        <title>Complex archaea that bridge the gap between prokaryotes and eukaryotes.</title>
        <authorList>
            <person name="Spang A."/>
            <person name="Saw J.H."/>
            <person name="Jorgensen S.L."/>
            <person name="Zaremba-Niedzwiedzka K."/>
            <person name="Martijn J."/>
            <person name="Lind A.E."/>
            <person name="van Eijk R."/>
            <person name="Schleper C."/>
            <person name="Guy L."/>
            <person name="Ettema T.J."/>
        </authorList>
    </citation>
    <scope>NUCLEOTIDE SEQUENCE</scope>
</reference>
<dbReference type="InterPro" id="IPR046462">
    <property type="entry name" value="TerL_nuclease"/>
</dbReference>